<evidence type="ECO:0000256" key="14">
    <source>
        <dbReference type="HAMAP-Rule" id="MF_00052"/>
    </source>
</evidence>
<keyword evidence="8 14" id="KW-0963">Cytoplasm</keyword>
<dbReference type="GO" id="GO:0043137">
    <property type="term" value="P:DNA replication, removal of RNA primer"/>
    <property type="evidence" value="ECO:0007669"/>
    <property type="project" value="TreeGrafter"/>
</dbReference>
<dbReference type="HAMAP" id="MF_00052_A">
    <property type="entry name" value="RNase_HII_A"/>
    <property type="match status" value="1"/>
</dbReference>
<sequence>MICGVDEAGKGAVLGPMVVAAVGCREMDDLPAGVRDSKTLTPKRRESLYDEITTAFPFTVIEVTAGEIDTLRKEASMNTIVARMHARAIAALAPETAYCDACDVDEERYGRTVAAFSGISCRVIARHHGDALYPVVSAASIVAKVTRDREIIKLAEEYGPIGSGYPSDSRTIAFIDDHIEARGHPPSIARRSWKTVESLMEGRRQRTFGDFR</sequence>
<evidence type="ECO:0000256" key="4">
    <source>
        <dbReference type="ARBA" id="ARBA00004496"/>
    </source>
</evidence>
<evidence type="ECO:0000256" key="12">
    <source>
        <dbReference type="ARBA" id="ARBA00022801"/>
    </source>
</evidence>
<dbReference type="Pfam" id="PF01351">
    <property type="entry name" value="RNase_HII"/>
    <property type="match status" value="1"/>
</dbReference>
<dbReference type="InterPro" id="IPR004649">
    <property type="entry name" value="RNase_H2_suA"/>
</dbReference>
<dbReference type="GO" id="GO:0004523">
    <property type="term" value="F:RNA-DNA hybrid ribonuclease activity"/>
    <property type="evidence" value="ECO:0007669"/>
    <property type="project" value="UniProtKB-UniRule"/>
</dbReference>
<keyword evidence="19" id="KW-1185">Reference proteome</keyword>
<evidence type="ECO:0000256" key="2">
    <source>
        <dbReference type="ARBA" id="ARBA00001946"/>
    </source>
</evidence>
<keyword evidence="9 14" id="KW-0540">Nuclease</keyword>
<evidence type="ECO:0000313" key="18">
    <source>
        <dbReference type="EMBL" id="TAJ44898.1"/>
    </source>
</evidence>
<dbReference type="EC" id="3.1.26.4" evidence="6 14"/>
<dbReference type="GO" id="GO:0032299">
    <property type="term" value="C:ribonuclease H2 complex"/>
    <property type="evidence" value="ECO:0007669"/>
    <property type="project" value="TreeGrafter"/>
</dbReference>
<comment type="caution">
    <text evidence="18">The sequence shown here is derived from an EMBL/GenBank/DDBJ whole genome shotgun (WGS) entry which is preliminary data.</text>
</comment>
<evidence type="ECO:0000259" key="17">
    <source>
        <dbReference type="PROSITE" id="PS51975"/>
    </source>
</evidence>
<dbReference type="InterPro" id="IPR024567">
    <property type="entry name" value="RNase_HII/HIII_dom"/>
</dbReference>
<keyword evidence="13 14" id="KW-0464">Manganese</keyword>
<dbReference type="GO" id="GO:0005737">
    <property type="term" value="C:cytoplasm"/>
    <property type="evidence" value="ECO:0007669"/>
    <property type="project" value="UniProtKB-SubCell"/>
</dbReference>
<evidence type="ECO:0000256" key="8">
    <source>
        <dbReference type="ARBA" id="ARBA00022490"/>
    </source>
</evidence>
<dbReference type="SUPFAM" id="SSF53098">
    <property type="entry name" value="Ribonuclease H-like"/>
    <property type="match status" value="1"/>
</dbReference>
<dbReference type="NCBIfam" id="TIGR00729">
    <property type="entry name" value="ribonuclease HII"/>
    <property type="match status" value="1"/>
</dbReference>
<keyword evidence="10 14" id="KW-0479">Metal-binding</keyword>
<dbReference type="InterPro" id="IPR001352">
    <property type="entry name" value="RNase_HII/HIII"/>
</dbReference>
<feature type="binding site" evidence="14 15">
    <location>
        <position position="100"/>
    </location>
    <ligand>
        <name>a divalent metal cation</name>
        <dbReference type="ChEBI" id="CHEBI:60240"/>
    </ligand>
</feature>
<reference evidence="18 19" key="1">
    <citation type="submission" date="2017-11" db="EMBL/GenBank/DDBJ databases">
        <title>Isolation and Characterization of Methanofollis Species from Methane Seep Offshore SW Taiwan.</title>
        <authorList>
            <person name="Teng N.-H."/>
            <person name="Lai M.-C."/>
            <person name="Chen S.-C."/>
        </authorList>
    </citation>
    <scope>NUCLEOTIDE SEQUENCE [LARGE SCALE GENOMIC DNA]</scope>
    <source>
        <strain evidence="18 19">FWC-SCC2</strain>
    </source>
</reference>
<dbReference type="PROSITE" id="PS51975">
    <property type="entry name" value="RNASE_H_2"/>
    <property type="match status" value="1"/>
</dbReference>
<evidence type="ECO:0000256" key="6">
    <source>
        <dbReference type="ARBA" id="ARBA00012180"/>
    </source>
</evidence>
<comment type="function">
    <text evidence="3 14 16">Endonuclease that specifically degrades the RNA of RNA-DNA hybrids.</text>
</comment>
<comment type="cofactor">
    <cofactor evidence="2">
        <name>Mg(2+)</name>
        <dbReference type="ChEBI" id="CHEBI:18420"/>
    </cofactor>
</comment>
<keyword evidence="11 14" id="KW-0255">Endonuclease</keyword>
<dbReference type="InterPro" id="IPR012337">
    <property type="entry name" value="RNaseH-like_sf"/>
</dbReference>
<comment type="subcellular location">
    <subcellularLocation>
        <location evidence="4 14">Cytoplasm</location>
    </subcellularLocation>
</comment>
<name>A0A483CUC5_9EURY</name>
<feature type="domain" description="RNase H type-2" evidence="17">
    <location>
        <begin position="1"/>
        <end position="205"/>
    </location>
</feature>
<evidence type="ECO:0000256" key="7">
    <source>
        <dbReference type="ARBA" id="ARBA00019179"/>
    </source>
</evidence>
<dbReference type="PANTHER" id="PTHR10954:SF23">
    <property type="entry name" value="RIBONUCLEASE"/>
    <property type="match status" value="1"/>
</dbReference>
<feature type="binding site" evidence="14 15">
    <location>
        <position position="7"/>
    </location>
    <ligand>
        <name>a divalent metal cation</name>
        <dbReference type="ChEBI" id="CHEBI:60240"/>
    </ligand>
</feature>
<evidence type="ECO:0000256" key="9">
    <source>
        <dbReference type="ARBA" id="ARBA00022722"/>
    </source>
</evidence>
<organism evidence="18 19">
    <name type="scientific">Methanofollis fontis</name>
    <dbReference type="NCBI Taxonomy" id="2052832"/>
    <lineage>
        <taxon>Archaea</taxon>
        <taxon>Methanobacteriati</taxon>
        <taxon>Methanobacteriota</taxon>
        <taxon>Stenosarchaea group</taxon>
        <taxon>Methanomicrobia</taxon>
        <taxon>Methanomicrobiales</taxon>
        <taxon>Methanomicrobiaceae</taxon>
        <taxon>Methanofollis</taxon>
    </lineage>
</organism>
<dbReference type="GO" id="GO:0006298">
    <property type="term" value="P:mismatch repair"/>
    <property type="evidence" value="ECO:0007669"/>
    <property type="project" value="TreeGrafter"/>
</dbReference>
<dbReference type="EMBL" id="PGCL01000002">
    <property type="protein sequence ID" value="TAJ44898.1"/>
    <property type="molecule type" value="Genomic_DNA"/>
</dbReference>
<comment type="cofactor">
    <cofactor evidence="14 15">
        <name>Mn(2+)</name>
        <dbReference type="ChEBI" id="CHEBI:29035"/>
    </cofactor>
    <cofactor evidence="14 15">
        <name>Mg(2+)</name>
        <dbReference type="ChEBI" id="CHEBI:18420"/>
    </cofactor>
    <text evidence="14 15">Manganese or magnesium. Binds 1 divalent metal ion per monomer in the absence of substrate. May bind a second metal ion after substrate binding.</text>
</comment>
<dbReference type="RefSeq" id="WP_130646710.1">
    <property type="nucleotide sequence ID" value="NZ_PGCL01000002.1"/>
</dbReference>
<gene>
    <name evidence="14" type="primary">rnhB</name>
    <name evidence="18" type="ORF">CUJ86_06340</name>
</gene>
<dbReference type="InterPro" id="IPR020787">
    <property type="entry name" value="RNase_HII_arc"/>
</dbReference>
<dbReference type="AlphaFoldDB" id="A0A483CUC5"/>
<feature type="binding site" evidence="14 15">
    <location>
        <position position="6"/>
    </location>
    <ligand>
        <name>a divalent metal cation</name>
        <dbReference type="ChEBI" id="CHEBI:60240"/>
    </ligand>
</feature>
<comment type="similarity">
    <text evidence="5 14 16">Belongs to the RNase HII family.</text>
</comment>
<evidence type="ECO:0000256" key="1">
    <source>
        <dbReference type="ARBA" id="ARBA00000077"/>
    </source>
</evidence>
<keyword evidence="12 14" id="KW-0378">Hydrolase</keyword>
<protein>
    <recommendedName>
        <fullName evidence="7 14">Ribonuclease HII</fullName>
        <shortName evidence="14">RNase HII</shortName>
        <ecNumber evidence="6 14">3.1.26.4</ecNumber>
    </recommendedName>
</protein>
<dbReference type="GO" id="GO:0003723">
    <property type="term" value="F:RNA binding"/>
    <property type="evidence" value="ECO:0007669"/>
    <property type="project" value="UniProtKB-UniRule"/>
</dbReference>
<dbReference type="PANTHER" id="PTHR10954">
    <property type="entry name" value="RIBONUCLEASE H2 SUBUNIT A"/>
    <property type="match status" value="1"/>
</dbReference>
<evidence type="ECO:0000256" key="11">
    <source>
        <dbReference type="ARBA" id="ARBA00022759"/>
    </source>
</evidence>
<evidence type="ECO:0000256" key="16">
    <source>
        <dbReference type="RuleBase" id="RU003515"/>
    </source>
</evidence>
<dbReference type="Proteomes" id="UP000292580">
    <property type="component" value="Unassembled WGS sequence"/>
</dbReference>
<comment type="catalytic activity">
    <reaction evidence="1 14 15 16">
        <text>Endonucleolytic cleavage to 5'-phosphomonoester.</text>
        <dbReference type="EC" id="3.1.26.4"/>
    </reaction>
</comment>
<evidence type="ECO:0000256" key="13">
    <source>
        <dbReference type="ARBA" id="ARBA00023211"/>
    </source>
</evidence>
<evidence type="ECO:0000256" key="10">
    <source>
        <dbReference type="ARBA" id="ARBA00022723"/>
    </source>
</evidence>
<proteinExistence type="inferred from homology"/>
<dbReference type="OrthoDB" id="33866at2157"/>
<evidence type="ECO:0000313" key="19">
    <source>
        <dbReference type="Proteomes" id="UP000292580"/>
    </source>
</evidence>
<dbReference type="CDD" id="cd07180">
    <property type="entry name" value="RNase_HII_archaea_like"/>
    <property type="match status" value="1"/>
</dbReference>
<evidence type="ECO:0000256" key="5">
    <source>
        <dbReference type="ARBA" id="ARBA00007383"/>
    </source>
</evidence>
<evidence type="ECO:0000256" key="3">
    <source>
        <dbReference type="ARBA" id="ARBA00004065"/>
    </source>
</evidence>
<dbReference type="GO" id="GO:0030145">
    <property type="term" value="F:manganese ion binding"/>
    <property type="evidence" value="ECO:0007669"/>
    <property type="project" value="UniProtKB-UniRule"/>
</dbReference>
<evidence type="ECO:0000256" key="15">
    <source>
        <dbReference type="PROSITE-ProRule" id="PRU01319"/>
    </source>
</evidence>
<accession>A0A483CUC5</accession>
<dbReference type="InterPro" id="IPR036397">
    <property type="entry name" value="RNaseH_sf"/>
</dbReference>
<dbReference type="Gene3D" id="3.30.420.10">
    <property type="entry name" value="Ribonuclease H-like superfamily/Ribonuclease H"/>
    <property type="match status" value="1"/>
</dbReference>